<dbReference type="AlphaFoldDB" id="A0A3P7RR86"/>
<organism evidence="1 2">
    <name type="scientific">Gongylonema pulchrum</name>
    <dbReference type="NCBI Taxonomy" id="637853"/>
    <lineage>
        <taxon>Eukaryota</taxon>
        <taxon>Metazoa</taxon>
        <taxon>Ecdysozoa</taxon>
        <taxon>Nematoda</taxon>
        <taxon>Chromadorea</taxon>
        <taxon>Rhabditida</taxon>
        <taxon>Spirurina</taxon>
        <taxon>Spiruromorpha</taxon>
        <taxon>Spiruroidea</taxon>
        <taxon>Gongylonematidae</taxon>
        <taxon>Gongylonema</taxon>
    </lineage>
</organism>
<keyword evidence="2" id="KW-1185">Reference proteome</keyword>
<dbReference type="EMBL" id="UYRT01102538">
    <property type="protein sequence ID" value="VDN43329.1"/>
    <property type="molecule type" value="Genomic_DNA"/>
</dbReference>
<reference evidence="1 2" key="1">
    <citation type="submission" date="2018-11" db="EMBL/GenBank/DDBJ databases">
        <authorList>
            <consortium name="Pathogen Informatics"/>
        </authorList>
    </citation>
    <scope>NUCLEOTIDE SEQUENCE [LARGE SCALE GENOMIC DNA]</scope>
</reference>
<proteinExistence type="predicted"/>
<evidence type="ECO:0000313" key="2">
    <source>
        <dbReference type="Proteomes" id="UP000271098"/>
    </source>
</evidence>
<accession>A0A3P7RR86</accession>
<sequence>MHAFLCAKQSLAIRFYFRIQTAAISRIISLDFRIYMMLQAAMA</sequence>
<protein>
    <submittedName>
        <fullName evidence="1">Uncharacterized protein</fullName>
    </submittedName>
</protein>
<name>A0A3P7RR86_9BILA</name>
<gene>
    <name evidence="1" type="ORF">GPUH_LOCUS24790</name>
</gene>
<dbReference type="Proteomes" id="UP000271098">
    <property type="component" value="Unassembled WGS sequence"/>
</dbReference>
<evidence type="ECO:0000313" key="1">
    <source>
        <dbReference type="EMBL" id="VDN43329.1"/>
    </source>
</evidence>